<gene>
    <name evidence="6" type="ORF">I7412_40565</name>
</gene>
<name>A0A937UTQ8_9ACTN</name>
<reference evidence="6" key="1">
    <citation type="submission" date="2020-12" db="EMBL/GenBank/DDBJ databases">
        <title>Genomic characterization of non-nitrogen-fixing Frankia strains.</title>
        <authorList>
            <person name="Carlos-Shanley C."/>
            <person name="Guerra T."/>
            <person name="Hahn D."/>
        </authorList>
    </citation>
    <scope>NUCLEOTIDE SEQUENCE</scope>
    <source>
        <strain evidence="6">CN6</strain>
    </source>
</reference>
<dbReference type="EC" id="2.3.1.286" evidence="1"/>
<dbReference type="InterPro" id="IPR050134">
    <property type="entry name" value="NAD-dep_sirtuin_deacylases"/>
</dbReference>
<dbReference type="InterPro" id="IPR029035">
    <property type="entry name" value="DHS-like_NAD/FAD-binding_dom"/>
</dbReference>
<protein>
    <recommendedName>
        <fullName evidence="1">protein acetyllysine N-acetyltransferase</fullName>
        <ecNumber evidence="1">2.3.1.286</ecNumber>
    </recommendedName>
</protein>
<evidence type="ECO:0000313" key="7">
    <source>
        <dbReference type="Proteomes" id="UP000604475"/>
    </source>
</evidence>
<evidence type="ECO:0000256" key="3">
    <source>
        <dbReference type="ARBA" id="ARBA00023027"/>
    </source>
</evidence>
<dbReference type="PANTHER" id="PTHR11085:SF4">
    <property type="entry name" value="NAD-DEPENDENT PROTEIN DEACYLASE"/>
    <property type="match status" value="1"/>
</dbReference>
<sequence length="292" mass="30998">MGVDSGLPDFRGNAGFWRAYPPYARLGMSFVDLADPEHFAADPELAWGFYGHRLGLYRRTVPHAGFEILRRWGANLPGGARVFTSNVDGQFQRAGFGGVAEVHGSIHHLQCVRPCSDDVWPADGVEIELDEATMRATGPFPTCGRCGALARPNILMFGDGGWVPGPSETALGELSAWLRDVLERQAATGAGRLVVVELGAGGAIPTVRLHAERAAAASDAVAGLNTSGVGAGSLIRINPTEPAVRPGAGISLPTGALAALTALDTRCAEFPTLRRAVGDEWPNFDREDTRRF</sequence>
<dbReference type="Gene3D" id="3.40.50.1220">
    <property type="entry name" value="TPP-binding domain"/>
    <property type="match status" value="1"/>
</dbReference>
<evidence type="ECO:0000259" key="5">
    <source>
        <dbReference type="PROSITE" id="PS50305"/>
    </source>
</evidence>
<dbReference type="PANTHER" id="PTHR11085">
    <property type="entry name" value="NAD-DEPENDENT PROTEIN DEACYLASE SIRTUIN-5, MITOCHONDRIAL-RELATED"/>
    <property type="match status" value="1"/>
</dbReference>
<evidence type="ECO:0000313" key="6">
    <source>
        <dbReference type="EMBL" id="MBL7633343.1"/>
    </source>
</evidence>
<dbReference type="InterPro" id="IPR026590">
    <property type="entry name" value="Ssirtuin_cat_dom"/>
</dbReference>
<keyword evidence="2" id="KW-0808">Transferase</keyword>
<feature type="domain" description="Deacetylase sirtuin-type" evidence="5">
    <location>
        <begin position="1"/>
        <end position="292"/>
    </location>
</feature>
<dbReference type="InterPro" id="IPR003000">
    <property type="entry name" value="Sirtuin"/>
</dbReference>
<comment type="caution">
    <text evidence="4">Lacks conserved residue(s) required for the propagation of feature annotation.</text>
</comment>
<evidence type="ECO:0000256" key="1">
    <source>
        <dbReference type="ARBA" id="ARBA00012928"/>
    </source>
</evidence>
<dbReference type="Pfam" id="PF02146">
    <property type="entry name" value="SIR2"/>
    <property type="match status" value="1"/>
</dbReference>
<dbReference type="EMBL" id="JAEACQ010000380">
    <property type="protein sequence ID" value="MBL7633343.1"/>
    <property type="molecule type" value="Genomic_DNA"/>
</dbReference>
<evidence type="ECO:0000256" key="4">
    <source>
        <dbReference type="PROSITE-ProRule" id="PRU00236"/>
    </source>
</evidence>
<keyword evidence="7" id="KW-1185">Reference proteome</keyword>
<organism evidence="6 7">
    <name type="scientific">Frankia nepalensis</name>
    <dbReference type="NCBI Taxonomy" id="1836974"/>
    <lineage>
        <taxon>Bacteria</taxon>
        <taxon>Bacillati</taxon>
        <taxon>Actinomycetota</taxon>
        <taxon>Actinomycetes</taxon>
        <taxon>Frankiales</taxon>
        <taxon>Frankiaceae</taxon>
        <taxon>Frankia</taxon>
    </lineage>
</organism>
<comment type="caution">
    <text evidence="6">The sequence shown here is derived from an EMBL/GenBank/DDBJ whole genome shotgun (WGS) entry which is preliminary data.</text>
</comment>
<keyword evidence="3" id="KW-0520">NAD</keyword>
<dbReference type="GO" id="GO:0070403">
    <property type="term" value="F:NAD+ binding"/>
    <property type="evidence" value="ECO:0007669"/>
    <property type="project" value="InterPro"/>
</dbReference>
<accession>A0A937UTQ8</accession>
<dbReference type="Proteomes" id="UP000604475">
    <property type="component" value="Unassembled WGS sequence"/>
</dbReference>
<proteinExistence type="predicted"/>
<evidence type="ECO:0000256" key="2">
    <source>
        <dbReference type="ARBA" id="ARBA00022679"/>
    </source>
</evidence>
<dbReference type="AlphaFoldDB" id="A0A937UTQ8"/>
<dbReference type="GO" id="GO:0017136">
    <property type="term" value="F:histone deacetylase activity, NAD-dependent"/>
    <property type="evidence" value="ECO:0007669"/>
    <property type="project" value="TreeGrafter"/>
</dbReference>
<dbReference type="SUPFAM" id="SSF52467">
    <property type="entry name" value="DHS-like NAD/FAD-binding domain"/>
    <property type="match status" value="1"/>
</dbReference>
<dbReference type="PROSITE" id="PS50305">
    <property type="entry name" value="SIRTUIN"/>
    <property type="match status" value="1"/>
</dbReference>